<protein>
    <submittedName>
        <fullName evidence="3">Prepilin-type N-terminal cleavage/methylation domain-containing protein</fullName>
    </submittedName>
    <submittedName>
        <fullName evidence="4">Type II secretion system protein</fullName>
    </submittedName>
</protein>
<dbReference type="Proteomes" id="UP000477070">
    <property type="component" value="Unassembled WGS sequence"/>
</dbReference>
<reference evidence="4 5" key="1">
    <citation type="journal article" date="2014" name="Genome Announc.">
        <title>Draft genome sequences of eight enterohepatic helicobacter species isolated from both laboratory and wild rodents.</title>
        <authorList>
            <person name="Sheh A."/>
            <person name="Shen Z."/>
            <person name="Fox J.G."/>
        </authorList>
    </citation>
    <scope>NUCLEOTIDE SEQUENCE [LARGE SCALE GENOMIC DNA]</scope>
    <source>
        <strain evidence="4 5">MIT 97-6194</strain>
    </source>
</reference>
<reference evidence="3 6" key="4">
    <citation type="submission" date="2019-12" db="EMBL/GenBank/DDBJ databases">
        <title>Multi-Generational Helicobacter saguini Isolates.</title>
        <authorList>
            <person name="Mannion A."/>
            <person name="Shen Z."/>
            <person name="Fox J.G."/>
        </authorList>
    </citation>
    <scope>NUCLEOTIDE SEQUENCE [LARGE SCALE GENOMIC DNA]</scope>
    <source>
        <strain evidence="3">16-048</strain>
        <strain evidence="6">16-048 (F4)</strain>
    </source>
</reference>
<evidence type="ECO:0000313" key="4">
    <source>
        <dbReference type="EMBL" id="TLD94812.1"/>
    </source>
</evidence>
<dbReference type="NCBIfam" id="TIGR02532">
    <property type="entry name" value="IV_pilin_GFxxxE"/>
    <property type="match status" value="1"/>
</dbReference>
<dbReference type="InterPro" id="IPR045584">
    <property type="entry name" value="Pilin-like"/>
</dbReference>
<evidence type="ECO:0000313" key="3">
    <source>
        <dbReference type="EMBL" id="MWV70520.1"/>
    </source>
</evidence>
<proteinExistence type="predicted"/>
<keyword evidence="5" id="KW-1185">Reference proteome</keyword>
<reference evidence="4" key="3">
    <citation type="submission" date="2018-04" db="EMBL/GenBank/DDBJ databases">
        <authorList>
            <person name="Sheh A."/>
            <person name="Shen Z."/>
            <person name="Mannion A.J."/>
            <person name="Fox J.G."/>
        </authorList>
    </citation>
    <scope>NUCLEOTIDE SEQUENCE</scope>
    <source>
        <strain evidence="4">MIT 97-6194</strain>
    </source>
</reference>
<accession>A0A347VPK3</accession>
<sequence length="183" mass="20463">MQKIKQILYRKISKIYNIIESNITKILKKTTKDSINHKYSNAFSMMELLFVLVILGILASLALPRISFSRTNALAVAIQNDIQTIISSTQEYAITNAFAVQNASPQWLISHLNLSPQRWIASGDSLKIANNGVLDSANDCLSIRFDGVNFLQINFNRAVTSNLCSAIFKNYHGNINIPLNIAF</sequence>
<dbReference type="EMBL" id="JRMP02000005">
    <property type="protein sequence ID" value="TLD94812.1"/>
    <property type="molecule type" value="Genomic_DNA"/>
</dbReference>
<dbReference type="PRINTS" id="PR00813">
    <property type="entry name" value="BCTERIALGSPG"/>
</dbReference>
<evidence type="ECO:0000256" key="2">
    <source>
        <dbReference type="SAM" id="Phobius"/>
    </source>
</evidence>
<dbReference type="InterPro" id="IPR012902">
    <property type="entry name" value="N_methyl_site"/>
</dbReference>
<dbReference type="RefSeq" id="WP_064773721.1">
    <property type="nucleotide sequence ID" value="NZ_JRMP02000005.1"/>
</dbReference>
<gene>
    <name evidence="3" type="ORF">DCO61_11090</name>
    <name evidence="4" type="ORF">LS64_004780</name>
</gene>
<comment type="caution">
    <text evidence="4">The sequence shown here is derived from an EMBL/GenBank/DDBJ whole genome shotgun (WGS) entry which is preliminary data.</text>
</comment>
<keyword evidence="2" id="KW-0472">Membrane</keyword>
<organism evidence="4 5">
    <name type="scientific">Helicobacter saguini</name>
    <dbReference type="NCBI Taxonomy" id="1548018"/>
    <lineage>
        <taxon>Bacteria</taxon>
        <taxon>Pseudomonadati</taxon>
        <taxon>Campylobacterota</taxon>
        <taxon>Epsilonproteobacteria</taxon>
        <taxon>Campylobacterales</taxon>
        <taxon>Helicobacteraceae</taxon>
        <taxon>Helicobacter</taxon>
    </lineage>
</organism>
<keyword evidence="2" id="KW-1133">Transmembrane helix</keyword>
<dbReference type="AlphaFoldDB" id="A0A347VPK3"/>
<dbReference type="OrthoDB" id="5349145at2"/>
<reference evidence="4 5" key="2">
    <citation type="journal article" date="2016" name="Infect. Immun.">
        <title>Helicobacter saguini, a Novel Helicobacter Isolated from Cotton-Top Tamarins with Ulcerative Colitis, Has Proinflammatory Properties and Induces Typhlocolitis and Dysplasia in Gnotobiotic IL-10-/- Mice.</title>
        <authorList>
            <person name="Shen Z."/>
            <person name="Mannion A."/>
            <person name="Whary M.T."/>
            <person name="Muthupalani S."/>
            <person name="Sheh A."/>
            <person name="Feng Y."/>
            <person name="Gong G."/>
            <person name="Vandamme P."/>
            <person name="Holcombe H.R."/>
            <person name="Paster B.J."/>
            <person name="Fox J.G."/>
        </authorList>
    </citation>
    <scope>NUCLEOTIDE SEQUENCE [LARGE SCALE GENOMIC DNA]</scope>
    <source>
        <strain evidence="4 5">MIT 97-6194</strain>
    </source>
</reference>
<evidence type="ECO:0000313" key="6">
    <source>
        <dbReference type="Proteomes" id="UP000477070"/>
    </source>
</evidence>
<name>A0A347VPK3_9HELI</name>
<dbReference type="GO" id="GO:0015627">
    <property type="term" value="C:type II protein secretion system complex"/>
    <property type="evidence" value="ECO:0007669"/>
    <property type="project" value="InterPro"/>
</dbReference>
<dbReference type="GO" id="GO:0015628">
    <property type="term" value="P:protein secretion by the type II secretion system"/>
    <property type="evidence" value="ECO:0007669"/>
    <property type="project" value="InterPro"/>
</dbReference>
<evidence type="ECO:0000313" key="5">
    <source>
        <dbReference type="Proteomes" id="UP000029714"/>
    </source>
</evidence>
<dbReference type="Pfam" id="PF07963">
    <property type="entry name" value="N_methyl"/>
    <property type="match status" value="1"/>
</dbReference>
<dbReference type="InterPro" id="IPR000983">
    <property type="entry name" value="Bac_GSPG_pilin"/>
</dbReference>
<keyword evidence="1" id="KW-0488">Methylation</keyword>
<dbReference type="Gene3D" id="3.30.700.10">
    <property type="entry name" value="Glycoprotein, Type 4 Pilin"/>
    <property type="match status" value="1"/>
</dbReference>
<dbReference type="EMBL" id="QBIU01000002">
    <property type="protein sequence ID" value="MWV70520.1"/>
    <property type="molecule type" value="Genomic_DNA"/>
</dbReference>
<dbReference type="Proteomes" id="UP000029714">
    <property type="component" value="Unassembled WGS sequence"/>
</dbReference>
<keyword evidence="2" id="KW-0812">Transmembrane</keyword>
<dbReference type="SUPFAM" id="SSF54523">
    <property type="entry name" value="Pili subunits"/>
    <property type="match status" value="1"/>
</dbReference>
<feature type="transmembrane region" description="Helical" evidence="2">
    <location>
        <begin position="42"/>
        <end position="63"/>
    </location>
</feature>
<evidence type="ECO:0000256" key="1">
    <source>
        <dbReference type="ARBA" id="ARBA00022481"/>
    </source>
</evidence>